<accession>A0A0C3H725</accession>
<dbReference type="InParanoid" id="A0A0C3H725"/>
<dbReference type="OrthoDB" id="5985073at2759"/>
<evidence type="ECO:0000313" key="3">
    <source>
        <dbReference type="Proteomes" id="UP000054321"/>
    </source>
</evidence>
<dbReference type="Proteomes" id="UP000054321">
    <property type="component" value="Unassembled WGS sequence"/>
</dbReference>
<feature type="signal peptide" evidence="1">
    <location>
        <begin position="1"/>
        <end position="16"/>
    </location>
</feature>
<reference evidence="2 3" key="1">
    <citation type="submission" date="2014-04" db="EMBL/GenBank/DDBJ databases">
        <authorList>
            <consortium name="DOE Joint Genome Institute"/>
            <person name="Kuo A."/>
            <person name="Martino E."/>
            <person name="Perotto S."/>
            <person name="Kohler A."/>
            <person name="Nagy L.G."/>
            <person name="Floudas D."/>
            <person name="Copeland A."/>
            <person name="Barry K.W."/>
            <person name="Cichocki N."/>
            <person name="Veneault-Fourrey C."/>
            <person name="LaButti K."/>
            <person name="Lindquist E.A."/>
            <person name="Lipzen A."/>
            <person name="Lundell T."/>
            <person name="Morin E."/>
            <person name="Murat C."/>
            <person name="Sun H."/>
            <person name="Tunlid A."/>
            <person name="Henrissat B."/>
            <person name="Grigoriev I.V."/>
            <person name="Hibbett D.S."/>
            <person name="Martin F."/>
            <person name="Nordberg H.P."/>
            <person name="Cantor M.N."/>
            <person name="Hua S.X."/>
        </authorList>
    </citation>
    <scope>NUCLEOTIDE SEQUENCE [LARGE SCALE GENOMIC DNA]</scope>
    <source>
        <strain evidence="2 3">Zn</strain>
    </source>
</reference>
<proteinExistence type="predicted"/>
<keyword evidence="1" id="KW-0732">Signal</keyword>
<name>A0A0C3H725_OIDMZ</name>
<feature type="non-terminal residue" evidence="2">
    <location>
        <position position="253"/>
    </location>
</feature>
<sequence>MFWPLLLLTSLDGVRGATTLYGGAQNVVLPANLSSSCLAAFNTSLDCPANVQLLTYGNQAVAWNTSSLTLLCTPACNSSLVTLQQAVTSGCAGQSLQLASQNYSYPTLIDLFQYKWSLACLTSSETGAFCSDVEASWNITTMVANKAATWPTSTNKTYYDISQGSWDPYVDENGTLADPFSDDIWVKAADVNISPNQMTGLDYYVQRLPPSDNTNFGWPTILSADEYPLEIQCSSCFQQRYIHGLESTWGDIW</sequence>
<gene>
    <name evidence="2" type="ORF">OIDMADRAFT_127950</name>
</gene>
<organism evidence="2 3">
    <name type="scientific">Oidiodendron maius (strain Zn)</name>
    <dbReference type="NCBI Taxonomy" id="913774"/>
    <lineage>
        <taxon>Eukaryota</taxon>
        <taxon>Fungi</taxon>
        <taxon>Dikarya</taxon>
        <taxon>Ascomycota</taxon>
        <taxon>Pezizomycotina</taxon>
        <taxon>Leotiomycetes</taxon>
        <taxon>Leotiomycetes incertae sedis</taxon>
        <taxon>Myxotrichaceae</taxon>
        <taxon>Oidiodendron</taxon>
    </lineage>
</organism>
<keyword evidence="3" id="KW-1185">Reference proteome</keyword>
<evidence type="ECO:0000313" key="2">
    <source>
        <dbReference type="EMBL" id="KIM98196.1"/>
    </source>
</evidence>
<feature type="chain" id="PRO_5002178057" evidence="1">
    <location>
        <begin position="17"/>
        <end position="253"/>
    </location>
</feature>
<evidence type="ECO:0000256" key="1">
    <source>
        <dbReference type="SAM" id="SignalP"/>
    </source>
</evidence>
<reference evidence="3" key="2">
    <citation type="submission" date="2015-01" db="EMBL/GenBank/DDBJ databases">
        <title>Evolutionary Origins and Diversification of the Mycorrhizal Mutualists.</title>
        <authorList>
            <consortium name="DOE Joint Genome Institute"/>
            <consortium name="Mycorrhizal Genomics Consortium"/>
            <person name="Kohler A."/>
            <person name="Kuo A."/>
            <person name="Nagy L.G."/>
            <person name="Floudas D."/>
            <person name="Copeland A."/>
            <person name="Barry K.W."/>
            <person name="Cichocki N."/>
            <person name="Veneault-Fourrey C."/>
            <person name="LaButti K."/>
            <person name="Lindquist E.A."/>
            <person name="Lipzen A."/>
            <person name="Lundell T."/>
            <person name="Morin E."/>
            <person name="Murat C."/>
            <person name="Riley R."/>
            <person name="Ohm R."/>
            <person name="Sun H."/>
            <person name="Tunlid A."/>
            <person name="Henrissat B."/>
            <person name="Grigoriev I.V."/>
            <person name="Hibbett D.S."/>
            <person name="Martin F."/>
        </authorList>
    </citation>
    <scope>NUCLEOTIDE SEQUENCE [LARGE SCALE GENOMIC DNA]</scope>
    <source>
        <strain evidence="3">Zn</strain>
    </source>
</reference>
<dbReference type="STRING" id="913774.A0A0C3H725"/>
<dbReference type="EMBL" id="KN832880">
    <property type="protein sequence ID" value="KIM98196.1"/>
    <property type="molecule type" value="Genomic_DNA"/>
</dbReference>
<dbReference type="HOGENOM" id="CLU_1022990_0_0_1"/>
<protein>
    <submittedName>
        <fullName evidence="2">Uncharacterized protein</fullName>
    </submittedName>
</protein>
<dbReference type="AlphaFoldDB" id="A0A0C3H725"/>